<accession>A0A5N6EYA4</accession>
<sequence>MLTTLICNICRKQKEMFRRMPSKYAMQEDIDPHWIYRSTKKKKPDKGIDALESIKRTRKPKSMKVFAGCAELNERKTRCSTISCDRVSSRRH</sequence>
<evidence type="ECO:0000313" key="1">
    <source>
        <dbReference type="EMBL" id="KAB8222518.1"/>
    </source>
</evidence>
<dbReference type="Proteomes" id="UP000326799">
    <property type="component" value="Unassembled WGS sequence"/>
</dbReference>
<dbReference type="EMBL" id="ML733412">
    <property type="protein sequence ID" value="KAB8222518.1"/>
    <property type="molecule type" value="Genomic_DNA"/>
</dbReference>
<dbReference type="AlphaFoldDB" id="A0A5N6EYA4"/>
<organism evidence="1 2">
    <name type="scientific">Aspergillus novoparasiticus</name>
    <dbReference type="NCBI Taxonomy" id="986946"/>
    <lineage>
        <taxon>Eukaryota</taxon>
        <taxon>Fungi</taxon>
        <taxon>Dikarya</taxon>
        <taxon>Ascomycota</taxon>
        <taxon>Pezizomycotina</taxon>
        <taxon>Eurotiomycetes</taxon>
        <taxon>Eurotiomycetidae</taxon>
        <taxon>Eurotiales</taxon>
        <taxon>Aspergillaceae</taxon>
        <taxon>Aspergillus</taxon>
        <taxon>Aspergillus subgen. Circumdati</taxon>
    </lineage>
</organism>
<proteinExistence type="predicted"/>
<keyword evidence="2" id="KW-1185">Reference proteome</keyword>
<protein>
    <submittedName>
        <fullName evidence="1">Uncharacterized protein</fullName>
    </submittedName>
</protein>
<evidence type="ECO:0000313" key="2">
    <source>
        <dbReference type="Proteomes" id="UP000326799"/>
    </source>
</evidence>
<reference evidence="1 2" key="1">
    <citation type="submission" date="2019-04" db="EMBL/GenBank/DDBJ databases">
        <title>Fungal friends and foes A comparative genomics study of 23 Aspergillus species from section Flavi.</title>
        <authorList>
            <consortium name="DOE Joint Genome Institute"/>
            <person name="Kjaerbolling I."/>
            <person name="Vesth T.C."/>
            <person name="Frisvad J.C."/>
            <person name="Nybo J.L."/>
            <person name="Theobald S."/>
            <person name="Kildgaard S."/>
            <person name="Petersen T.I."/>
            <person name="Kuo A."/>
            <person name="Sato A."/>
            <person name="Lyhne E.K."/>
            <person name="Kogle M.E."/>
            <person name="Wiebenga A."/>
            <person name="Kun R.S."/>
            <person name="Lubbers R.J."/>
            <person name="Makela M.R."/>
            <person name="Barry K."/>
            <person name="Chovatia M."/>
            <person name="Clum A."/>
            <person name="Daum C."/>
            <person name="Haridas S."/>
            <person name="He G."/>
            <person name="LaButti K."/>
            <person name="Lipzen A."/>
            <person name="Mondo S."/>
            <person name="Pangilinan J."/>
            <person name="Riley R."/>
            <person name="Salamov A."/>
            <person name="Simmons B.A."/>
            <person name="Magnuson J.K."/>
            <person name="Henrissat B."/>
            <person name="Mortensen U.H."/>
            <person name="Larsen T.O."/>
            <person name="De vries R.P."/>
            <person name="Grigoriev I.V."/>
            <person name="Machida M."/>
            <person name="Baker S.E."/>
            <person name="Andersen M.R."/>
        </authorList>
    </citation>
    <scope>NUCLEOTIDE SEQUENCE [LARGE SCALE GENOMIC DNA]</scope>
    <source>
        <strain evidence="1 2">CBS 126849</strain>
    </source>
</reference>
<gene>
    <name evidence="1" type="ORF">BDV33DRAFT_61904</name>
</gene>
<name>A0A5N6EYA4_9EURO</name>